<evidence type="ECO:0000313" key="4">
    <source>
        <dbReference type="EMBL" id="GJS76636.1"/>
    </source>
</evidence>
<evidence type="ECO:0000313" key="5">
    <source>
        <dbReference type="Proteomes" id="UP001151760"/>
    </source>
</evidence>
<organism evidence="4 5">
    <name type="scientific">Tanacetum coccineum</name>
    <dbReference type="NCBI Taxonomy" id="301880"/>
    <lineage>
        <taxon>Eukaryota</taxon>
        <taxon>Viridiplantae</taxon>
        <taxon>Streptophyta</taxon>
        <taxon>Embryophyta</taxon>
        <taxon>Tracheophyta</taxon>
        <taxon>Spermatophyta</taxon>
        <taxon>Magnoliopsida</taxon>
        <taxon>eudicotyledons</taxon>
        <taxon>Gunneridae</taxon>
        <taxon>Pentapetalae</taxon>
        <taxon>asterids</taxon>
        <taxon>campanulids</taxon>
        <taxon>Asterales</taxon>
        <taxon>Asteraceae</taxon>
        <taxon>Asteroideae</taxon>
        <taxon>Anthemideae</taxon>
        <taxon>Anthemidinae</taxon>
        <taxon>Tanacetum</taxon>
    </lineage>
</organism>
<reference evidence="4" key="1">
    <citation type="journal article" date="2022" name="Int. J. Mol. Sci.">
        <title>Draft Genome of Tanacetum Coccineum: Genomic Comparison of Closely Related Tanacetum-Family Plants.</title>
        <authorList>
            <person name="Yamashiro T."/>
            <person name="Shiraishi A."/>
            <person name="Nakayama K."/>
            <person name="Satake H."/>
        </authorList>
    </citation>
    <scope>NUCLEOTIDE SEQUENCE</scope>
</reference>
<feature type="region of interest" description="Disordered" evidence="2">
    <location>
        <begin position="214"/>
        <end position="234"/>
    </location>
</feature>
<protein>
    <submittedName>
        <fullName evidence="4">Reverse transcriptase domain-containing protein</fullName>
    </submittedName>
</protein>
<dbReference type="InterPro" id="IPR005162">
    <property type="entry name" value="Retrotrans_gag_dom"/>
</dbReference>
<keyword evidence="4" id="KW-0808">Transferase</keyword>
<dbReference type="Proteomes" id="UP001151760">
    <property type="component" value="Unassembled WGS sequence"/>
</dbReference>
<dbReference type="EMBL" id="BQNB010010389">
    <property type="protein sequence ID" value="GJS76636.1"/>
    <property type="molecule type" value="Genomic_DNA"/>
</dbReference>
<keyword evidence="4" id="KW-0548">Nucleotidyltransferase</keyword>
<feature type="region of interest" description="Disordered" evidence="2">
    <location>
        <begin position="19"/>
        <end position="47"/>
    </location>
</feature>
<accession>A0ABQ4YI32</accession>
<keyword evidence="5" id="KW-1185">Reference proteome</keyword>
<evidence type="ECO:0000259" key="3">
    <source>
        <dbReference type="Pfam" id="PF03732"/>
    </source>
</evidence>
<reference evidence="4" key="2">
    <citation type="submission" date="2022-01" db="EMBL/GenBank/DDBJ databases">
        <authorList>
            <person name="Yamashiro T."/>
            <person name="Shiraishi A."/>
            <person name="Satake H."/>
            <person name="Nakayama K."/>
        </authorList>
    </citation>
    <scope>NUCLEOTIDE SEQUENCE</scope>
</reference>
<keyword evidence="1" id="KW-0175">Coiled coil</keyword>
<name>A0ABQ4YI32_9ASTR</name>
<feature type="domain" description="Retrotransposon gag" evidence="3">
    <location>
        <begin position="322"/>
        <end position="416"/>
    </location>
</feature>
<gene>
    <name evidence="4" type="ORF">Tco_0726517</name>
</gene>
<proteinExistence type="predicted"/>
<evidence type="ECO:0000256" key="2">
    <source>
        <dbReference type="SAM" id="MobiDB-lite"/>
    </source>
</evidence>
<comment type="caution">
    <text evidence="4">The sequence shown here is derived from an EMBL/GenBank/DDBJ whole genome shotgun (WGS) entry which is preliminary data.</text>
</comment>
<dbReference type="GO" id="GO:0003964">
    <property type="term" value="F:RNA-directed DNA polymerase activity"/>
    <property type="evidence" value="ECO:0007669"/>
    <property type="project" value="UniProtKB-KW"/>
</dbReference>
<sequence>MSTSTHPIIIRYNSEIEDDFSSTTTPDYTPASPNYFPASPGNTFSDPSEDLSKDLLASLTISPFHDDLYMKVMQAYNATIELPLERIEHMEDKIEGIGNDRVIIQRDFDQLETELQEARTQIFRFQREQIRHDDEIVLARITIYTLEMLIEDIQRYLGHLLVTLPIPLSPSSSVGSSSPVRSTTPPPDYPFDESIFAELDNSLWIIPRSLESKPVPKEPNKMSPKRTSTSAAPPMTQAAIKKLVADTAQEAQAATMANTDNTNRNTESRETPVVRKCSYKEFMSCQPFNFKGTEGVVGLIRWFERTESVFSRSNCTEDCKVKFATGTLTEEVLSWWNSFAQPIGIEEAYKNPWSEFKKLLIKKYCPRTEIKKIEDEFYNLTVKGNNLKTYVRRFQELAVLCPTMMPNSKKLMEVFIG</sequence>
<feature type="coiled-coil region" evidence="1">
    <location>
        <begin position="101"/>
        <end position="128"/>
    </location>
</feature>
<keyword evidence="4" id="KW-0695">RNA-directed DNA polymerase</keyword>
<dbReference type="Pfam" id="PF03732">
    <property type="entry name" value="Retrotrans_gag"/>
    <property type="match status" value="1"/>
</dbReference>
<evidence type="ECO:0000256" key="1">
    <source>
        <dbReference type="SAM" id="Coils"/>
    </source>
</evidence>